<dbReference type="Proteomes" id="UP000309174">
    <property type="component" value="Unassembled WGS sequence"/>
</dbReference>
<protein>
    <submittedName>
        <fullName evidence="2">Uncharacterized protein</fullName>
    </submittedName>
</protein>
<name>A0A5C4J3G6_9ACTN</name>
<dbReference type="AlphaFoldDB" id="A0A5C4J3G6"/>
<keyword evidence="3" id="KW-1185">Reference proteome</keyword>
<evidence type="ECO:0000313" key="2">
    <source>
        <dbReference type="EMBL" id="TMQ90993.1"/>
    </source>
</evidence>
<evidence type="ECO:0000313" key="3">
    <source>
        <dbReference type="Proteomes" id="UP000309174"/>
    </source>
</evidence>
<dbReference type="OrthoDB" id="9794735at2"/>
<feature type="compositionally biased region" description="Basic and acidic residues" evidence="1">
    <location>
        <begin position="75"/>
        <end position="84"/>
    </location>
</feature>
<evidence type="ECO:0000256" key="1">
    <source>
        <dbReference type="SAM" id="MobiDB-lite"/>
    </source>
</evidence>
<organism evidence="2 3">
    <name type="scientific">Actinomadura soli</name>
    <dbReference type="NCBI Taxonomy" id="2508997"/>
    <lineage>
        <taxon>Bacteria</taxon>
        <taxon>Bacillati</taxon>
        <taxon>Actinomycetota</taxon>
        <taxon>Actinomycetes</taxon>
        <taxon>Streptosporangiales</taxon>
        <taxon>Thermomonosporaceae</taxon>
        <taxon>Actinomadura</taxon>
    </lineage>
</organism>
<dbReference type="RefSeq" id="WP_138649125.1">
    <property type="nucleotide sequence ID" value="NZ_VCKW01000245.1"/>
</dbReference>
<comment type="caution">
    <text evidence="2">The sequence shown here is derived from an EMBL/GenBank/DDBJ whole genome shotgun (WGS) entry which is preliminary data.</text>
</comment>
<reference evidence="2 3" key="1">
    <citation type="submission" date="2019-05" db="EMBL/GenBank/DDBJ databases">
        <title>Draft genome sequence of Actinomadura sp. 14C53.</title>
        <authorList>
            <person name="Saricaoglu S."/>
            <person name="Isik K."/>
        </authorList>
    </citation>
    <scope>NUCLEOTIDE SEQUENCE [LARGE SCALE GENOMIC DNA]</scope>
    <source>
        <strain evidence="2 3">14C53</strain>
    </source>
</reference>
<dbReference type="EMBL" id="VCKW01000245">
    <property type="protein sequence ID" value="TMQ90993.1"/>
    <property type="molecule type" value="Genomic_DNA"/>
</dbReference>
<proteinExistence type="predicted"/>
<accession>A0A5C4J3G6</accession>
<feature type="region of interest" description="Disordered" evidence="1">
    <location>
        <begin position="75"/>
        <end position="96"/>
    </location>
</feature>
<sequence length="193" mass="20961">MYKPLGGIWHGDEGQVRVPYTTPVTDLESLLDPAISRTAHLFQEQVPKAFEARAVVVGEQVFAMRIEAGSDRGWVHPPRTERLHYPAKPAPGLPKRERPLRRRHSLVEDELLRMPVVHGADVGQVTTAWPPVAVIEPRQRSPGSIVAFSASSLGNCAASTRMAGNAANRDLGRDPVGGRIAGFFVAAHHSSQG</sequence>
<gene>
    <name evidence="2" type="ORF">ETD83_32985</name>
</gene>